<sequence>MNTNETKAKIWNMCIERGVFDKVKGEDFKKIQDMFEKIIKGYEKVEPSVEIFNKVIDSIALDVQNQNQPPKPASFEDIQKEYDVLLKTPIPTKIDFTDKEPLENNIIGTNGIGTNGIGTNITARSELNQFDYQAVISQENSQTPYQNEKNENKKESKIKLEEILMTQNKILIKILETQIKIIHGLKL</sequence>
<protein>
    <submittedName>
        <fullName evidence="1">Uncharacterized protein</fullName>
    </submittedName>
</protein>
<dbReference type="EMBL" id="MN739520">
    <property type="protein sequence ID" value="QHT10392.1"/>
    <property type="molecule type" value="Genomic_DNA"/>
</dbReference>
<proteinExistence type="predicted"/>
<organism evidence="1">
    <name type="scientific">viral metagenome</name>
    <dbReference type="NCBI Taxonomy" id="1070528"/>
    <lineage>
        <taxon>unclassified sequences</taxon>
        <taxon>metagenomes</taxon>
        <taxon>organismal metagenomes</taxon>
    </lineage>
</organism>
<reference evidence="1" key="1">
    <citation type="journal article" date="2020" name="Nature">
        <title>Giant virus diversity and host interactions through global metagenomics.</title>
        <authorList>
            <person name="Schulz F."/>
            <person name="Roux S."/>
            <person name="Paez-Espino D."/>
            <person name="Jungbluth S."/>
            <person name="Walsh D.A."/>
            <person name="Denef V.J."/>
            <person name="McMahon K.D."/>
            <person name="Konstantinidis K.T."/>
            <person name="Eloe-Fadrosh E.A."/>
            <person name="Kyrpides N.C."/>
            <person name="Woyke T."/>
        </authorList>
    </citation>
    <scope>NUCLEOTIDE SEQUENCE</scope>
    <source>
        <strain evidence="1">GVMAG-M-3300023174-107</strain>
    </source>
</reference>
<dbReference type="AlphaFoldDB" id="A0A6C0D1T2"/>
<accession>A0A6C0D1T2</accession>
<evidence type="ECO:0000313" key="1">
    <source>
        <dbReference type="EMBL" id="QHT10392.1"/>
    </source>
</evidence>
<name>A0A6C0D1T2_9ZZZZ</name>